<dbReference type="InterPro" id="IPR037350">
    <property type="entry name" value="LMO_FMN"/>
</dbReference>
<protein>
    <submittedName>
        <fullName evidence="4">Lactate 2-monooxygenase</fullName>
        <ecNumber evidence="4">1.13.12.4</ecNumber>
    </submittedName>
</protein>
<accession>A0A098BSC9</accession>
<dbReference type="eggNOG" id="COG1304">
    <property type="taxonomic scope" value="Bacteria"/>
</dbReference>
<dbReference type="RefSeq" id="WP_010593083.1">
    <property type="nucleotide sequence ID" value="NZ_CP023714.1"/>
</dbReference>
<dbReference type="AlphaFoldDB" id="A0A098BSC9"/>
<dbReference type="InterPro" id="IPR037396">
    <property type="entry name" value="FMN_HAD"/>
</dbReference>
<keyword evidence="4" id="KW-0503">Monooxygenase</keyword>
<dbReference type="GeneID" id="66834552"/>
<sequence length="431" mass="45615">MSEGPVAPQPGAGRARQNVIYRAGVLGRTPPVPTDFAGLERLARRKTSRRGWAYIAGGAGEGATMRANREAFDRWKIVPRVLRDVSHRDLSVELFGRTLPAPVLLAPVGAAELAHPDADVAIGGAAAELGVPYILSNQGCAPMEATAAAMGDAPRWFQLYWSSDDDLVDSLLARAKAIGADAVVVTLDTTLLGWRPQDLNLGSLPFARGEGIAQYTSDPTFVRIVRDRIAAAAGARPEVEVTLGAIRSLLSMSRRYPGRLLDNLRSPEPRAAVETFLDIYSRPSLTWTEIESLRERTDLPVLLKGILHPDDARRALDAGADGIIVSNHGGRQVDGAIAALDALVGIVPAVDSRVPVLLDSGIRTGSDVFKALALGADAVTVGRPHLYGLAVGGRDGARDAVANIIAEFDLTLGLSGLTSVKEITADAVTRT</sequence>
<comment type="cofactor">
    <cofactor evidence="1">
        <name>FMN</name>
        <dbReference type="ChEBI" id="CHEBI:58210"/>
    </cofactor>
</comment>
<dbReference type="InterPro" id="IPR000262">
    <property type="entry name" value="FMN-dep_DH"/>
</dbReference>
<evidence type="ECO:0000256" key="1">
    <source>
        <dbReference type="ARBA" id="ARBA00001917"/>
    </source>
</evidence>
<dbReference type="GO" id="GO:0050040">
    <property type="term" value="F:lactate 2-monooxygenase activity"/>
    <property type="evidence" value="ECO:0007669"/>
    <property type="project" value="UniProtKB-EC"/>
</dbReference>
<organism evidence="4 5">
    <name type="scientific">Rhodococcus ruber</name>
    <dbReference type="NCBI Taxonomy" id="1830"/>
    <lineage>
        <taxon>Bacteria</taxon>
        <taxon>Bacillati</taxon>
        <taxon>Actinomycetota</taxon>
        <taxon>Actinomycetes</taxon>
        <taxon>Mycobacteriales</taxon>
        <taxon>Nocardiaceae</taxon>
        <taxon>Rhodococcus</taxon>
    </lineage>
</organism>
<dbReference type="PIRSF" id="PIRSF000138">
    <property type="entry name" value="Al-hdrx_acd_dh"/>
    <property type="match status" value="1"/>
</dbReference>
<proteinExistence type="inferred from homology"/>
<dbReference type="EMBL" id="CCSD01000095">
    <property type="protein sequence ID" value="CDZ91157.1"/>
    <property type="molecule type" value="Genomic_DNA"/>
</dbReference>
<comment type="similarity">
    <text evidence="3">Belongs to the FMN-dependent alpha-hydroxy acid dehydrogenase family.</text>
</comment>
<reference evidence="4 5" key="1">
    <citation type="journal article" date="2014" name="Genome Announc.">
        <title>Draft Genome Sequence of Propane- and Butane-Oxidizing Actinobacterium Rhodococcus ruber IEGM 231.</title>
        <authorList>
            <person name="Ivshina I.B."/>
            <person name="Kuyukina M.S."/>
            <person name="Krivoruchko A.V."/>
            <person name="Barbe V."/>
            <person name="Fischer C."/>
        </authorList>
    </citation>
    <scope>NUCLEOTIDE SEQUENCE [LARGE SCALE GENOMIC DNA]</scope>
</reference>
<evidence type="ECO:0000256" key="3">
    <source>
        <dbReference type="ARBA" id="ARBA00024042"/>
    </source>
</evidence>
<dbReference type="PANTHER" id="PTHR10578">
    <property type="entry name" value="S -2-HYDROXY-ACID OXIDASE-RELATED"/>
    <property type="match status" value="1"/>
</dbReference>
<dbReference type="Proteomes" id="UP000042997">
    <property type="component" value="Unassembled WGS sequence"/>
</dbReference>
<dbReference type="OrthoDB" id="9770452at2"/>
<dbReference type="PROSITE" id="PS00557">
    <property type="entry name" value="FMN_HYDROXY_ACID_DH_1"/>
    <property type="match status" value="1"/>
</dbReference>
<dbReference type="KEGG" id="rrz:CS378_21680"/>
<evidence type="ECO:0000313" key="5">
    <source>
        <dbReference type="Proteomes" id="UP000042997"/>
    </source>
</evidence>
<evidence type="ECO:0000313" key="4">
    <source>
        <dbReference type="EMBL" id="CDZ91157.1"/>
    </source>
</evidence>
<evidence type="ECO:0000256" key="2">
    <source>
        <dbReference type="ARBA" id="ARBA00023002"/>
    </source>
</evidence>
<dbReference type="PROSITE" id="PS51349">
    <property type="entry name" value="FMN_HYDROXY_ACID_DH_2"/>
    <property type="match status" value="1"/>
</dbReference>
<dbReference type="CDD" id="cd03332">
    <property type="entry name" value="LMO_FMN"/>
    <property type="match status" value="1"/>
</dbReference>
<dbReference type="InterPro" id="IPR008259">
    <property type="entry name" value="FMN_hydac_DH_AS"/>
</dbReference>
<dbReference type="GO" id="GO:0010181">
    <property type="term" value="F:FMN binding"/>
    <property type="evidence" value="ECO:0007669"/>
    <property type="project" value="InterPro"/>
</dbReference>
<name>A0A098BSC9_9NOCA</name>
<dbReference type="SUPFAM" id="SSF51395">
    <property type="entry name" value="FMN-linked oxidoreductases"/>
    <property type="match status" value="1"/>
</dbReference>
<dbReference type="InterPro" id="IPR013785">
    <property type="entry name" value="Aldolase_TIM"/>
</dbReference>
<keyword evidence="2 4" id="KW-0560">Oxidoreductase</keyword>
<dbReference type="Gene3D" id="3.20.20.70">
    <property type="entry name" value="Aldolase class I"/>
    <property type="match status" value="1"/>
</dbReference>
<dbReference type="InterPro" id="IPR012133">
    <property type="entry name" value="Alpha-hydoxy_acid_DH_FMN"/>
</dbReference>
<dbReference type="PANTHER" id="PTHR10578:SF143">
    <property type="entry name" value="FMN-DEPENDENT ALPHA-HYDROXY ACID DEHYDROGENASE PB1A11.03"/>
    <property type="match status" value="1"/>
</dbReference>
<dbReference type="EC" id="1.13.12.4" evidence="4"/>
<dbReference type="Pfam" id="PF01070">
    <property type="entry name" value="FMN_dh"/>
    <property type="match status" value="1"/>
</dbReference>
<gene>
    <name evidence="4" type="ORF">RHRU231_800084</name>
</gene>